<gene>
    <name evidence="1" type="ORF">MJG53_018898</name>
</gene>
<name>A0ACB9U3C4_9CETA</name>
<organism evidence="1 2">
    <name type="scientific">Ovis ammon polii x Ovis aries</name>
    <dbReference type="NCBI Taxonomy" id="2918886"/>
    <lineage>
        <taxon>Eukaryota</taxon>
        <taxon>Metazoa</taxon>
        <taxon>Chordata</taxon>
        <taxon>Craniata</taxon>
        <taxon>Vertebrata</taxon>
        <taxon>Euteleostomi</taxon>
        <taxon>Mammalia</taxon>
        <taxon>Eutheria</taxon>
        <taxon>Laurasiatheria</taxon>
        <taxon>Artiodactyla</taxon>
        <taxon>Ruminantia</taxon>
        <taxon>Pecora</taxon>
        <taxon>Bovidae</taxon>
        <taxon>Caprinae</taxon>
        <taxon>Ovis</taxon>
    </lineage>
</organism>
<dbReference type="EMBL" id="CM043050">
    <property type="protein sequence ID" value="KAI4556944.1"/>
    <property type="molecule type" value="Genomic_DNA"/>
</dbReference>
<protein>
    <submittedName>
        <fullName evidence="1">Uncharacterized protein</fullName>
    </submittedName>
</protein>
<sequence length="262" mass="28906">MRQEIQRQVLRFEGDGSSQAGTGDSGLRCRAVHRMEEGKAANAGVVGGQFSLELQTQGSQSRVKIDHSVLGTSTEFCPCFHFVILSHYNLQSANILRVSESAADPALLSVPFLSLCVEVHTDTADQLPNQRQLNGLQMSRENAFIFSPSLLSYLIIHCYFFGTQLYNRYNCMDPNFTRFEILPKTKPKQTLTPNSKLLGFLFYIPLIIAVPSLCSTVIILLTLPVSTWKGFCKESHSCTPSPSVPDPGFSSLQSYESSALTG</sequence>
<keyword evidence="2" id="KW-1185">Reference proteome</keyword>
<evidence type="ECO:0000313" key="1">
    <source>
        <dbReference type="EMBL" id="KAI4556944.1"/>
    </source>
</evidence>
<accession>A0ACB9U3C4</accession>
<evidence type="ECO:0000313" key="2">
    <source>
        <dbReference type="Proteomes" id="UP001057279"/>
    </source>
</evidence>
<reference evidence="1" key="1">
    <citation type="submission" date="2022-03" db="EMBL/GenBank/DDBJ databases">
        <title>Genomic analyses of argali, domestic sheep and their hybrids provide insights into chromosomal evolution, heterosis and genetic basis of agronomic traits.</title>
        <authorList>
            <person name="Li M."/>
        </authorList>
    </citation>
    <scope>NUCLEOTIDE SEQUENCE</scope>
    <source>
        <strain evidence="1">F1 hybrid</strain>
    </source>
</reference>
<proteinExistence type="predicted"/>
<comment type="caution">
    <text evidence="1">The sequence shown here is derived from an EMBL/GenBank/DDBJ whole genome shotgun (WGS) entry which is preliminary data.</text>
</comment>
<dbReference type="Proteomes" id="UP001057279">
    <property type="component" value="Linkage Group LG25"/>
</dbReference>